<reference evidence="1 2" key="1">
    <citation type="submission" date="2023-09" db="EMBL/GenBank/DDBJ databases">
        <authorList>
            <person name="Wang M."/>
        </authorList>
    </citation>
    <scope>NUCLEOTIDE SEQUENCE [LARGE SCALE GENOMIC DNA]</scope>
    <source>
        <strain evidence="1">GT-2023</strain>
        <tissue evidence="1">Liver</tissue>
    </source>
</reference>
<sequence>MKGCGIISPPLIPLDVLPFFDEAFEGEALLLEEELATFRRYLDLSAGVIRWPFGNANHPRTATSLDTFGKPPSGSLQSDFSNFQNVPQRGETSNLSFGRMRAVKKGGKQKNESRFIQVYDLCPLALIQRRGKTAGRTRADYSQAYPMIFRLFCNAATRLLTCRSSDVNARSPSLRTFHTRTAGVQASYGFLDRSDI</sequence>
<dbReference type="Proteomes" id="UP001558613">
    <property type="component" value="Unassembled WGS sequence"/>
</dbReference>
<keyword evidence="2" id="KW-1185">Reference proteome</keyword>
<dbReference type="EMBL" id="JAYMGO010000010">
    <property type="protein sequence ID" value="KAL1266174.1"/>
    <property type="molecule type" value="Genomic_DNA"/>
</dbReference>
<organism evidence="1 2">
    <name type="scientific">Cirrhinus molitorella</name>
    <name type="common">mud carp</name>
    <dbReference type="NCBI Taxonomy" id="172907"/>
    <lineage>
        <taxon>Eukaryota</taxon>
        <taxon>Metazoa</taxon>
        <taxon>Chordata</taxon>
        <taxon>Craniata</taxon>
        <taxon>Vertebrata</taxon>
        <taxon>Euteleostomi</taxon>
        <taxon>Actinopterygii</taxon>
        <taxon>Neopterygii</taxon>
        <taxon>Teleostei</taxon>
        <taxon>Ostariophysi</taxon>
        <taxon>Cypriniformes</taxon>
        <taxon>Cyprinidae</taxon>
        <taxon>Labeoninae</taxon>
        <taxon>Labeonini</taxon>
        <taxon>Cirrhinus</taxon>
    </lineage>
</organism>
<accession>A0ABR3MNG5</accession>
<evidence type="ECO:0000313" key="2">
    <source>
        <dbReference type="Proteomes" id="UP001558613"/>
    </source>
</evidence>
<protein>
    <submittedName>
        <fullName evidence="1">Uncharacterized protein</fullName>
    </submittedName>
</protein>
<proteinExistence type="predicted"/>
<evidence type="ECO:0000313" key="1">
    <source>
        <dbReference type="EMBL" id="KAL1266174.1"/>
    </source>
</evidence>
<name>A0ABR3MNG5_9TELE</name>
<gene>
    <name evidence="1" type="ORF">QQF64_001849</name>
</gene>
<comment type="caution">
    <text evidence="1">The sequence shown here is derived from an EMBL/GenBank/DDBJ whole genome shotgun (WGS) entry which is preliminary data.</text>
</comment>